<dbReference type="EMBL" id="CP000441">
    <property type="protein sequence ID" value="ABI91111.1"/>
    <property type="molecule type" value="Genomic_DNA"/>
</dbReference>
<evidence type="ECO:0000256" key="1">
    <source>
        <dbReference type="SAM" id="MobiDB-lite"/>
    </source>
</evidence>
<keyword evidence="3" id="KW-1185">Reference proteome</keyword>
<feature type="compositionally biased region" description="Basic and acidic residues" evidence="1">
    <location>
        <begin position="132"/>
        <end position="158"/>
    </location>
</feature>
<evidence type="ECO:0000313" key="2">
    <source>
        <dbReference type="EMBL" id="ABI91111.1"/>
    </source>
</evidence>
<dbReference type="KEGG" id="bam:Bamb_5564"/>
<organism evidence="2 3">
    <name type="scientific">Burkholderia ambifaria (strain ATCC BAA-244 / DSM 16087 / CCUG 44356 / LMG 19182 / AMMD)</name>
    <name type="common">Burkholderia cepacia (strain AMMD)</name>
    <dbReference type="NCBI Taxonomy" id="339670"/>
    <lineage>
        <taxon>Bacteria</taxon>
        <taxon>Pseudomonadati</taxon>
        <taxon>Pseudomonadota</taxon>
        <taxon>Betaproteobacteria</taxon>
        <taxon>Burkholderiales</taxon>
        <taxon>Burkholderiaceae</taxon>
        <taxon>Burkholderia</taxon>
        <taxon>Burkholderia cepacia complex</taxon>
    </lineage>
</organism>
<evidence type="ECO:0000313" key="3">
    <source>
        <dbReference type="Proteomes" id="UP000000662"/>
    </source>
</evidence>
<proteinExistence type="predicted"/>
<gene>
    <name evidence="2" type="ordered locus">Bamb_5564</name>
</gene>
<name>Q0B412_BURCM</name>
<sequence length="221" mass="24052">MPPAPAKLSGSSARLVRQGIAAAHPRPPARGMFQFRNFPRVRPGPAASLSDESLVRPASSEAGPLLALIEVRESTTWRPAGSAANARAGKDAAHGDDRRDGQQALPGSDRQGRRRRIVGAPAKSGCRHKQRHEYGVEKMMNDRQTTRPASRERNDSTHRRASAHLAAGRHASTGHLCAPGARRIRLIPGHPRRAGTFSLANRIRQGMCTRAPVRLRPLFAY</sequence>
<dbReference type="AlphaFoldDB" id="Q0B412"/>
<feature type="compositionally biased region" description="Basic and acidic residues" evidence="1">
    <location>
        <begin position="88"/>
        <end position="101"/>
    </location>
</feature>
<protein>
    <submittedName>
        <fullName evidence="2">Uncharacterized protein</fullName>
    </submittedName>
</protein>
<feature type="region of interest" description="Disordered" evidence="1">
    <location>
        <begin position="78"/>
        <end position="171"/>
    </location>
</feature>
<reference evidence="2" key="1">
    <citation type="submission" date="2006-08" db="EMBL/GenBank/DDBJ databases">
        <title>Complete sequence of Chromosome 2 of Burkholderia cepacia AMMD.</title>
        <authorList>
            <consortium name="US DOE Joint Genome Institute"/>
            <person name="Copeland A."/>
            <person name="Lucas S."/>
            <person name="Lapidus A."/>
            <person name="Barry K."/>
            <person name="Detter J.C."/>
            <person name="Glavina del Rio T."/>
            <person name="Hammon N."/>
            <person name="Israni S."/>
            <person name="Pitluck S."/>
            <person name="Bruce D."/>
            <person name="Chain P."/>
            <person name="Malfatti S."/>
            <person name="Shin M."/>
            <person name="Vergez L."/>
            <person name="Schmutz J."/>
            <person name="Larimer F."/>
            <person name="Land M."/>
            <person name="Hauser L."/>
            <person name="Kyrpides N."/>
            <person name="Kim E."/>
            <person name="Parke J."/>
            <person name="Coenye T."/>
            <person name="Konstantinidis K."/>
            <person name="Ramette A."/>
            <person name="Tiedje J."/>
            <person name="Richardson P."/>
        </authorList>
    </citation>
    <scope>NUCLEOTIDE SEQUENCE</scope>
    <source>
        <strain evidence="2">AMMD</strain>
    </source>
</reference>
<accession>Q0B412</accession>
<dbReference type="Proteomes" id="UP000000662">
    <property type="component" value="Chromosome 2"/>
</dbReference>